<organism evidence="8 9">
    <name type="scientific">Lodderomyces beijingensis</name>
    <dbReference type="NCBI Taxonomy" id="1775926"/>
    <lineage>
        <taxon>Eukaryota</taxon>
        <taxon>Fungi</taxon>
        <taxon>Dikarya</taxon>
        <taxon>Ascomycota</taxon>
        <taxon>Saccharomycotina</taxon>
        <taxon>Pichiomycetes</taxon>
        <taxon>Debaryomycetaceae</taxon>
        <taxon>Candida/Lodderomyces clade</taxon>
        <taxon>Lodderomyces</taxon>
    </lineage>
</organism>
<dbReference type="RefSeq" id="XP_066828360.1">
    <property type="nucleotide sequence ID" value="XM_066971309.1"/>
</dbReference>
<sequence length="433" mass="47101">MSAVTEPIVGAPPTPPIQNEVPGNPSPGPDYVADEVSPPGQTMPPLSQQNLEHTQPPPPVPQPKADKNSVEYDPFAGLSFKVGVSENKNSTYRSKMEDVHTYIANYAERVDWGYFAIFDGHAGKDSARWCGNNLHTLLEEEIDFELRSQQPTPPPSHKSSDASLKAKEQSSASGARGRADDSLASASSTSTLSSSSSNLPLNGKFDLKEHLYRSFLKADELIEKNGQGASGCTAAVAVLRWESESEDDCMVNATNLKQQNAPSNGPTKKFDFVPSPNHKRMLYTANVGDSRLVLCRSGQPYRLSYDHKASDSNEIDRIENSGGLILKNRVNGILAVSRSLGDSYMKGLVLGKPFTTSTEILPEDEFMIIACDGLWDVLSDAKACKYVAQCFSKGLGVQETSKKLCQLAIDNSTTDNVTVMIIQFESEVFAKQN</sequence>
<evidence type="ECO:0000256" key="2">
    <source>
        <dbReference type="ARBA" id="ARBA00022723"/>
    </source>
</evidence>
<dbReference type="PANTHER" id="PTHR13832:SF837">
    <property type="entry name" value="PROTEIN PHOSPHATASE 2C-LIKE DOMAIN-CONTAINING PROTEIN 1"/>
    <property type="match status" value="1"/>
</dbReference>
<dbReference type="InterPro" id="IPR001932">
    <property type="entry name" value="PPM-type_phosphatase-like_dom"/>
</dbReference>
<evidence type="ECO:0000313" key="9">
    <source>
        <dbReference type="Proteomes" id="UP001497383"/>
    </source>
</evidence>
<evidence type="ECO:0000256" key="5">
    <source>
        <dbReference type="RuleBase" id="RU003465"/>
    </source>
</evidence>
<dbReference type="PROSITE" id="PS01032">
    <property type="entry name" value="PPM_1"/>
    <property type="match status" value="1"/>
</dbReference>
<feature type="domain" description="PPM-type phosphatase" evidence="7">
    <location>
        <begin position="81"/>
        <end position="424"/>
    </location>
</feature>
<feature type="region of interest" description="Disordered" evidence="6">
    <location>
        <begin position="1"/>
        <end position="70"/>
    </location>
</feature>
<evidence type="ECO:0000256" key="1">
    <source>
        <dbReference type="ARBA" id="ARBA00006702"/>
    </source>
</evidence>
<evidence type="ECO:0000256" key="6">
    <source>
        <dbReference type="SAM" id="MobiDB-lite"/>
    </source>
</evidence>
<evidence type="ECO:0000259" key="7">
    <source>
        <dbReference type="PROSITE" id="PS51746"/>
    </source>
</evidence>
<keyword evidence="3 5" id="KW-0378">Hydrolase</keyword>
<proteinExistence type="inferred from homology"/>
<dbReference type="EMBL" id="OZ022406">
    <property type="protein sequence ID" value="CAK9436900.1"/>
    <property type="molecule type" value="Genomic_DNA"/>
</dbReference>
<comment type="similarity">
    <text evidence="1 5">Belongs to the PP2C family.</text>
</comment>
<evidence type="ECO:0000313" key="8">
    <source>
        <dbReference type="EMBL" id="CAK9436900.1"/>
    </source>
</evidence>
<dbReference type="InterPro" id="IPR000222">
    <property type="entry name" value="PP2C_BS"/>
</dbReference>
<dbReference type="Proteomes" id="UP001497383">
    <property type="component" value="Chromosome 2"/>
</dbReference>
<accession>A0ABP0ZGB6</accession>
<dbReference type="CDD" id="cd00143">
    <property type="entry name" value="PP2Cc"/>
    <property type="match status" value="1"/>
</dbReference>
<evidence type="ECO:0000256" key="4">
    <source>
        <dbReference type="ARBA" id="ARBA00022912"/>
    </source>
</evidence>
<name>A0ABP0ZGB6_9ASCO</name>
<protein>
    <recommendedName>
        <fullName evidence="7">PPM-type phosphatase domain-containing protein</fullName>
    </recommendedName>
</protein>
<dbReference type="InterPro" id="IPR015655">
    <property type="entry name" value="PP2C"/>
</dbReference>
<dbReference type="Gene3D" id="3.60.40.10">
    <property type="entry name" value="PPM-type phosphatase domain"/>
    <property type="match status" value="1"/>
</dbReference>
<keyword evidence="2" id="KW-0479">Metal-binding</keyword>
<dbReference type="GeneID" id="92206618"/>
<dbReference type="PROSITE" id="PS51746">
    <property type="entry name" value="PPM_2"/>
    <property type="match status" value="1"/>
</dbReference>
<dbReference type="PANTHER" id="PTHR13832">
    <property type="entry name" value="PROTEIN PHOSPHATASE 2C"/>
    <property type="match status" value="1"/>
</dbReference>
<evidence type="ECO:0000256" key="3">
    <source>
        <dbReference type="ARBA" id="ARBA00022801"/>
    </source>
</evidence>
<dbReference type="SUPFAM" id="SSF81606">
    <property type="entry name" value="PP2C-like"/>
    <property type="match status" value="1"/>
</dbReference>
<keyword evidence="4 5" id="KW-0904">Protein phosphatase</keyword>
<dbReference type="InterPro" id="IPR036457">
    <property type="entry name" value="PPM-type-like_dom_sf"/>
</dbReference>
<feature type="compositionally biased region" description="Polar residues" evidence="6">
    <location>
        <begin position="44"/>
        <end position="53"/>
    </location>
</feature>
<dbReference type="SMART" id="SM00332">
    <property type="entry name" value="PP2Cc"/>
    <property type="match status" value="1"/>
</dbReference>
<dbReference type="Pfam" id="PF00481">
    <property type="entry name" value="PP2C"/>
    <property type="match status" value="2"/>
</dbReference>
<gene>
    <name evidence="8" type="ORF">LODBEIA_P14220</name>
</gene>
<feature type="compositionally biased region" description="Low complexity" evidence="6">
    <location>
        <begin position="182"/>
        <end position="197"/>
    </location>
</feature>
<reference evidence="8 9" key="1">
    <citation type="submission" date="2024-03" db="EMBL/GenBank/DDBJ databases">
        <authorList>
            <person name="Brejova B."/>
        </authorList>
    </citation>
    <scope>NUCLEOTIDE SEQUENCE [LARGE SCALE GENOMIC DNA]</scope>
    <source>
        <strain evidence="8 9">CBS 14171</strain>
    </source>
</reference>
<feature type="region of interest" description="Disordered" evidence="6">
    <location>
        <begin position="147"/>
        <end position="198"/>
    </location>
</feature>
<keyword evidence="9" id="KW-1185">Reference proteome</keyword>
<feature type="compositionally biased region" description="Basic and acidic residues" evidence="6">
    <location>
        <begin position="158"/>
        <end position="168"/>
    </location>
</feature>